<dbReference type="GO" id="GO:0005886">
    <property type="term" value="C:plasma membrane"/>
    <property type="evidence" value="ECO:0007669"/>
    <property type="project" value="TreeGrafter"/>
</dbReference>
<proteinExistence type="predicted"/>
<name>A0A8J3CWS4_9BACT</name>
<dbReference type="PANTHER" id="PTHR30441:SF8">
    <property type="entry name" value="DUF748 DOMAIN-CONTAINING PROTEIN"/>
    <property type="match status" value="1"/>
</dbReference>
<dbReference type="InterPro" id="IPR052894">
    <property type="entry name" value="AsmA-related"/>
</dbReference>
<feature type="compositionally biased region" description="Basic and acidic residues" evidence="1">
    <location>
        <begin position="951"/>
        <end position="971"/>
    </location>
</feature>
<keyword evidence="2" id="KW-1133">Transmembrane helix</keyword>
<feature type="region of interest" description="Disordered" evidence="1">
    <location>
        <begin position="948"/>
        <end position="971"/>
    </location>
</feature>
<dbReference type="PANTHER" id="PTHR30441">
    <property type="entry name" value="DUF748 DOMAIN-CONTAINING PROTEIN"/>
    <property type="match status" value="1"/>
</dbReference>
<dbReference type="AlphaFoldDB" id="A0A8J3CWS4"/>
<keyword evidence="4" id="KW-1185">Reference proteome</keyword>
<protein>
    <recommendedName>
        <fullName evidence="5">AsmA-like C-terminal region</fullName>
    </recommendedName>
</protein>
<keyword evidence="2" id="KW-0812">Transmembrane</keyword>
<accession>A0A8J3CWS4</accession>
<reference evidence="3" key="2">
    <citation type="submission" date="2020-09" db="EMBL/GenBank/DDBJ databases">
        <authorList>
            <person name="Sun Q."/>
            <person name="Kim S."/>
        </authorList>
    </citation>
    <scope>NUCLEOTIDE SEQUENCE</scope>
    <source>
        <strain evidence="3">KCTC 23224</strain>
    </source>
</reference>
<comment type="caution">
    <text evidence="3">The sequence shown here is derived from an EMBL/GenBank/DDBJ whole genome shotgun (WGS) entry which is preliminary data.</text>
</comment>
<evidence type="ECO:0000256" key="1">
    <source>
        <dbReference type="SAM" id="MobiDB-lite"/>
    </source>
</evidence>
<evidence type="ECO:0008006" key="5">
    <source>
        <dbReference type="Google" id="ProtNLM"/>
    </source>
</evidence>
<feature type="transmembrane region" description="Helical" evidence="2">
    <location>
        <begin position="5"/>
        <end position="26"/>
    </location>
</feature>
<dbReference type="RefSeq" id="WP_189581160.1">
    <property type="nucleotide sequence ID" value="NZ_BMYF01000010.1"/>
</dbReference>
<dbReference type="Proteomes" id="UP000642809">
    <property type="component" value="Unassembled WGS sequence"/>
</dbReference>
<evidence type="ECO:0000313" key="3">
    <source>
        <dbReference type="EMBL" id="GHB37606.1"/>
    </source>
</evidence>
<dbReference type="GO" id="GO:0090313">
    <property type="term" value="P:regulation of protein targeting to membrane"/>
    <property type="evidence" value="ECO:0007669"/>
    <property type="project" value="TreeGrafter"/>
</dbReference>
<dbReference type="EMBL" id="BMYF01000010">
    <property type="protein sequence ID" value="GHB37606.1"/>
    <property type="molecule type" value="Genomic_DNA"/>
</dbReference>
<keyword evidence="2" id="KW-0472">Membrane</keyword>
<evidence type="ECO:0000256" key="2">
    <source>
        <dbReference type="SAM" id="Phobius"/>
    </source>
</evidence>
<organism evidence="3 4">
    <name type="scientific">Mongoliitalea lutea</name>
    <dbReference type="NCBI Taxonomy" id="849756"/>
    <lineage>
        <taxon>Bacteria</taxon>
        <taxon>Pseudomonadati</taxon>
        <taxon>Bacteroidota</taxon>
        <taxon>Cytophagia</taxon>
        <taxon>Cytophagales</taxon>
        <taxon>Cyclobacteriaceae</taxon>
        <taxon>Mongoliitalea</taxon>
    </lineage>
</organism>
<reference evidence="3" key="1">
    <citation type="journal article" date="2014" name="Int. J. Syst. Evol. Microbiol.">
        <title>Complete genome sequence of Corynebacterium casei LMG S-19264T (=DSM 44701T), isolated from a smear-ripened cheese.</title>
        <authorList>
            <consortium name="US DOE Joint Genome Institute (JGI-PGF)"/>
            <person name="Walter F."/>
            <person name="Albersmeier A."/>
            <person name="Kalinowski J."/>
            <person name="Ruckert C."/>
        </authorList>
    </citation>
    <scope>NUCLEOTIDE SEQUENCE</scope>
    <source>
        <strain evidence="3">KCTC 23224</strain>
    </source>
</reference>
<sequence>MKKTWIIIASIFVFLLITAFVLPSFLKGKIIEKVDQALEENINADVYYNPGNVSVSLFRRFPNISISIGDFGIVGREVFAQDTLIHVDRVQVDFNLRSVIFGDYPTLTGVHLDGADILVKVLEDGRANYDITYPSDEAPTESDLQIGIDLLEVNDVNLVYDDRSLNFLMALGNLAAVGSGDFTLDVYEMPLKARADILTMTYEGVNYLSNKKFKGETLLGIDLNEMKFTLGDGSFALNDFLFDLKGMIALPEESIDFDLVFFSKESSFKTLLSLVPGMYTESFSGLKTEGTIDFRGMFKGSYSEESFPSFDIGLNVMDGMFQYPDLPLPVSDVQLEMHLKNNTSDLSYTTINVPIFNLRMGTNPIESRFFIANLRSYDMDASVRGKLNLQELTSIFPVDGMQVRGLLDVRALAKGRYDEAKKELPNLDIQLAFQDGFVKNSDIPTALEQINVQASILNPSGKMNDFRVNLEPFSFLLENEKVEGKMRISDFELLNWDGAIKGALDIGKMMAIFPQEGMEIAGKIQADITTKGSYDAVKKEQYNRLDTRGFAKLSNFSFSSADVPQGILITSAQAEFNPDRVTLSEFASQLGQSPVNATGSLSNYMNYIFEKDATLRGQLSIQSDKFNVNEWMEDSSSSDEALEVIPLPTNIDFTMNVQATEVLYDNLSLRDVRGNMTLRNGVLSFKDTGMRLLGGQVTMNGAYDPRDLTKPTFDFGLAINSLSIPESFKAFNTVQILAPIAQHLTGVVNTNLNFSGTLGADMMPILSSLDGRGILRVAEASYQNSALVQGVTSLTRLNETNTLVFRNVAIPIQIERGVLNVQPFDVRLWDYQANIQGSTGFDGSINYLINMQVPAGKFGSTANNLLATISGTQASTSTLIPVAINLGGSYASPRFSLAGGNSIENLLATAVQSRVQTERQNIQEQATQQFRAAEDSIKRELQVRSEQLQDSARREAERKVNEAKGKATDEATRVIRNLIRPRNTAPDTTKKN</sequence>
<evidence type="ECO:0000313" key="4">
    <source>
        <dbReference type="Proteomes" id="UP000642809"/>
    </source>
</evidence>
<gene>
    <name evidence="3" type="ORF">GCM10008106_18540</name>
</gene>